<dbReference type="STRING" id="314278.NB231_13351"/>
<proteinExistence type="predicted"/>
<comment type="caution">
    <text evidence="2">The sequence shown here is derived from an EMBL/GenBank/DDBJ whole genome shotgun (WGS) entry which is preliminary data.</text>
</comment>
<evidence type="ECO:0000313" key="2">
    <source>
        <dbReference type="EMBL" id="EAR21383.1"/>
    </source>
</evidence>
<dbReference type="GO" id="GO:0007165">
    <property type="term" value="P:signal transduction"/>
    <property type="evidence" value="ECO:0007669"/>
    <property type="project" value="InterPro"/>
</dbReference>
<dbReference type="SUPFAM" id="SSF50341">
    <property type="entry name" value="CheW-like"/>
    <property type="match status" value="1"/>
</dbReference>
<dbReference type="AlphaFoldDB" id="A4BSC3"/>
<dbReference type="Proteomes" id="UP000003374">
    <property type="component" value="Unassembled WGS sequence"/>
</dbReference>
<dbReference type="OrthoDB" id="5765252at2"/>
<dbReference type="eggNOG" id="COG0835">
    <property type="taxonomic scope" value="Bacteria"/>
</dbReference>
<dbReference type="HOGENOM" id="CLU_128728_0_0_6"/>
<dbReference type="InterPro" id="IPR002545">
    <property type="entry name" value="CheW-lke_dom"/>
</dbReference>
<dbReference type="EMBL" id="AAOF01000009">
    <property type="protein sequence ID" value="EAR21383.1"/>
    <property type="molecule type" value="Genomic_DNA"/>
</dbReference>
<evidence type="ECO:0000313" key="3">
    <source>
        <dbReference type="Proteomes" id="UP000003374"/>
    </source>
</evidence>
<protein>
    <submittedName>
        <fullName evidence="2">Protein containing CheW-like domain</fullName>
    </submittedName>
</protein>
<organism evidence="2 3">
    <name type="scientific">Nitrococcus mobilis Nb-231</name>
    <dbReference type="NCBI Taxonomy" id="314278"/>
    <lineage>
        <taxon>Bacteria</taxon>
        <taxon>Pseudomonadati</taxon>
        <taxon>Pseudomonadota</taxon>
        <taxon>Gammaproteobacteria</taxon>
        <taxon>Chromatiales</taxon>
        <taxon>Ectothiorhodospiraceae</taxon>
        <taxon>Nitrococcus</taxon>
    </lineage>
</organism>
<dbReference type="GO" id="GO:0006935">
    <property type="term" value="P:chemotaxis"/>
    <property type="evidence" value="ECO:0007669"/>
    <property type="project" value="InterPro"/>
</dbReference>
<feature type="domain" description="CheW-like" evidence="1">
    <location>
        <begin position="8"/>
        <end position="153"/>
    </location>
</feature>
<reference evidence="2 3" key="1">
    <citation type="submission" date="2006-02" db="EMBL/GenBank/DDBJ databases">
        <authorList>
            <person name="Waterbury J."/>
            <person name="Ferriera S."/>
            <person name="Johnson J."/>
            <person name="Kravitz S."/>
            <person name="Halpern A."/>
            <person name="Remington K."/>
            <person name="Beeson K."/>
            <person name="Tran B."/>
            <person name="Rogers Y.-H."/>
            <person name="Friedman R."/>
            <person name="Venter J.C."/>
        </authorList>
    </citation>
    <scope>NUCLEOTIDE SEQUENCE [LARGE SCALE GENOMIC DNA]</scope>
    <source>
        <strain evidence="2 3">Nb-231</strain>
    </source>
</reference>
<sequence>MAHSQVESIRCLLIPVVEHNLLLPAGVVAEVVDYQEPDPLPDHLADQEWLLGFAGWRDQKVPLISMEAVMTGERAAPSIRARIIVLKGLGQRSQLPYFGMLTRELPRLTTLSEPTVERLDEFAPQPGIHCQVLAGGEPALLPDLEEIESQMHTVLFG</sequence>
<dbReference type="RefSeq" id="WP_005003432.1">
    <property type="nucleotide sequence ID" value="NZ_CH672427.1"/>
</dbReference>
<evidence type="ECO:0000259" key="1">
    <source>
        <dbReference type="PROSITE" id="PS50851"/>
    </source>
</evidence>
<keyword evidence="3" id="KW-1185">Reference proteome</keyword>
<name>A4BSC3_9GAMM</name>
<dbReference type="SMART" id="SM00260">
    <property type="entry name" value="CheW"/>
    <property type="match status" value="1"/>
</dbReference>
<gene>
    <name evidence="2" type="ORF">NB231_13351</name>
</gene>
<dbReference type="PROSITE" id="PS50851">
    <property type="entry name" value="CHEW"/>
    <property type="match status" value="1"/>
</dbReference>
<dbReference type="InterPro" id="IPR036061">
    <property type="entry name" value="CheW-like_dom_sf"/>
</dbReference>
<accession>A4BSC3</accession>
<dbReference type="Pfam" id="PF01584">
    <property type="entry name" value="CheW"/>
    <property type="match status" value="1"/>
</dbReference>